<protein>
    <submittedName>
        <fullName evidence="1">Uncharacterized protein</fullName>
    </submittedName>
</protein>
<evidence type="ECO:0000313" key="2">
    <source>
        <dbReference type="Proteomes" id="UP000188268"/>
    </source>
</evidence>
<dbReference type="EMBL" id="AWWV01006069">
    <property type="protein sequence ID" value="OMP03374.1"/>
    <property type="molecule type" value="Genomic_DNA"/>
</dbReference>
<name>A0A1R3K8I8_COCAP</name>
<gene>
    <name evidence="1" type="ORF">CCACVL1_02449</name>
</gene>
<reference evidence="1 2" key="1">
    <citation type="submission" date="2013-09" db="EMBL/GenBank/DDBJ databases">
        <title>Corchorus capsularis genome sequencing.</title>
        <authorList>
            <person name="Alam M."/>
            <person name="Haque M.S."/>
            <person name="Islam M.S."/>
            <person name="Emdad E.M."/>
            <person name="Islam M.M."/>
            <person name="Ahmed B."/>
            <person name="Halim A."/>
            <person name="Hossen Q.M.M."/>
            <person name="Hossain M.Z."/>
            <person name="Ahmed R."/>
            <person name="Khan M.M."/>
            <person name="Islam R."/>
            <person name="Rashid M.M."/>
            <person name="Khan S.A."/>
            <person name="Rahman M.S."/>
            <person name="Alam M."/>
        </authorList>
    </citation>
    <scope>NUCLEOTIDE SEQUENCE [LARGE SCALE GENOMIC DNA]</scope>
    <source>
        <strain evidence="2">cv. CVL-1</strain>
        <tissue evidence="1">Whole seedling</tissue>
    </source>
</reference>
<evidence type="ECO:0000313" key="1">
    <source>
        <dbReference type="EMBL" id="OMP03374.1"/>
    </source>
</evidence>
<dbReference type="Proteomes" id="UP000188268">
    <property type="component" value="Unassembled WGS sequence"/>
</dbReference>
<dbReference type="Gramene" id="OMP03374">
    <property type="protein sequence ID" value="OMP03374"/>
    <property type="gene ID" value="CCACVL1_02449"/>
</dbReference>
<organism evidence="1 2">
    <name type="scientific">Corchorus capsularis</name>
    <name type="common">Jute</name>
    <dbReference type="NCBI Taxonomy" id="210143"/>
    <lineage>
        <taxon>Eukaryota</taxon>
        <taxon>Viridiplantae</taxon>
        <taxon>Streptophyta</taxon>
        <taxon>Embryophyta</taxon>
        <taxon>Tracheophyta</taxon>
        <taxon>Spermatophyta</taxon>
        <taxon>Magnoliopsida</taxon>
        <taxon>eudicotyledons</taxon>
        <taxon>Gunneridae</taxon>
        <taxon>Pentapetalae</taxon>
        <taxon>rosids</taxon>
        <taxon>malvids</taxon>
        <taxon>Malvales</taxon>
        <taxon>Malvaceae</taxon>
        <taxon>Grewioideae</taxon>
        <taxon>Apeibeae</taxon>
        <taxon>Corchorus</taxon>
    </lineage>
</organism>
<sequence>MAFVVVGFCKPSSSARARACGSKTRLGRARTELRA</sequence>
<keyword evidence="2" id="KW-1185">Reference proteome</keyword>
<dbReference type="AlphaFoldDB" id="A0A1R3K8I8"/>
<accession>A0A1R3K8I8</accession>
<comment type="caution">
    <text evidence="1">The sequence shown here is derived from an EMBL/GenBank/DDBJ whole genome shotgun (WGS) entry which is preliminary data.</text>
</comment>
<proteinExistence type="predicted"/>